<evidence type="ECO:0000313" key="3">
    <source>
        <dbReference type="Proteomes" id="UP000250235"/>
    </source>
</evidence>
<gene>
    <name evidence="2" type="ORF">F511_21201</name>
</gene>
<evidence type="ECO:0000313" key="2">
    <source>
        <dbReference type="EMBL" id="KZV38393.1"/>
    </source>
</evidence>
<dbReference type="Proteomes" id="UP000250235">
    <property type="component" value="Unassembled WGS sequence"/>
</dbReference>
<accession>A0A2Z7BUX9</accession>
<feature type="compositionally biased region" description="Basic residues" evidence="1">
    <location>
        <begin position="1"/>
        <end position="11"/>
    </location>
</feature>
<proteinExistence type="predicted"/>
<protein>
    <submittedName>
        <fullName evidence="2">Uncharacterized protein</fullName>
    </submittedName>
</protein>
<dbReference type="AlphaFoldDB" id="A0A2Z7BUX9"/>
<sequence>MLALKSKRQRNGKTDLIAQTDLSTTPTTTRSLACAIQNTLNAEDSKTTTHHSKQILALNTTGLSLTLAGETHGTDFSKSFER</sequence>
<feature type="region of interest" description="Disordered" evidence="1">
    <location>
        <begin position="1"/>
        <end position="26"/>
    </location>
</feature>
<name>A0A2Z7BUX9_9LAMI</name>
<dbReference type="EMBL" id="KV001964">
    <property type="protein sequence ID" value="KZV38393.1"/>
    <property type="molecule type" value="Genomic_DNA"/>
</dbReference>
<evidence type="ECO:0000256" key="1">
    <source>
        <dbReference type="SAM" id="MobiDB-lite"/>
    </source>
</evidence>
<keyword evidence="3" id="KW-1185">Reference proteome</keyword>
<organism evidence="2 3">
    <name type="scientific">Dorcoceras hygrometricum</name>
    <dbReference type="NCBI Taxonomy" id="472368"/>
    <lineage>
        <taxon>Eukaryota</taxon>
        <taxon>Viridiplantae</taxon>
        <taxon>Streptophyta</taxon>
        <taxon>Embryophyta</taxon>
        <taxon>Tracheophyta</taxon>
        <taxon>Spermatophyta</taxon>
        <taxon>Magnoliopsida</taxon>
        <taxon>eudicotyledons</taxon>
        <taxon>Gunneridae</taxon>
        <taxon>Pentapetalae</taxon>
        <taxon>asterids</taxon>
        <taxon>lamiids</taxon>
        <taxon>Lamiales</taxon>
        <taxon>Gesneriaceae</taxon>
        <taxon>Didymocarpoideae</taxon>
        <taxon>Trichosporeae</taxon>
        <taxon>Loxocarpinae</taxon>
        <taxon>Dorcoceras</taxon>
    </lineage>
</organism>
<reference evidence="2 3" key="1">
    <citation type="journal article" date="2015" name="Proc. Natl. Acad. Sci. U.S.A.">
        <title>The resurrection genome of Boea hygrometrica: A blueprint for survival of dehydration.</title>
        <authorList>
            <person name="Xiao L."/>
            <person name="Yang G."/>
            <person name="Zhang L."/>
            <person name="Yang X."/>
            <person name="Zhao S."/>
            <person name="Ji Z."/>
            <person name="Zhou Q."/>
            <person name="Hu M."/>
            <person name="Wang Y."/>
            <person name="Chen M."/>
            <person name="Xu Y."/>
            <person name="Jin H."/>
            <person name="Xiao X."/>
            <person name="Hu G."/>
            <person name="Bao F."/>
            <person name="Hu Y."/>
            <person name="Wan P."/>
            <person name="Li L."/>
            <person name="Deng X."/>
            <person name="Kuang T."/>
            <person name="Xiang C."/>
            <person name="Zhu J.K."/>
            <person name="Oliver M.J."/>
            <person name="He Y."/>
        </authorList>
    </citation>
    <scope>NUCLEOTIDE SEQUENCE [LARGE SCALE GENOMIC DNA]</scope>
    <source>
        <strain evidence="3">cv. XS01</strain>
    </source>
</reference>